<dbReference type="InterPro" id="IPR008936">
    <property type="entry name" value="Rho_GTPase_activation_prot"/>
</dbReference>
<feature type="domain" description="Rho-GAP" evidence="3">
    <location>
        <begin position="350"/>
        <end position="558"/>
    </location>
</feature>
<dbReference type="OrthoDB" id="19923at2759"/>
<evidence type="ECO:0000313" key="5">
    <source>
        <dbReference type="Proteomes" id="UP000223968"/>
    </source>
</evidence>
<dbReference type="PANTHER" id="PTHR15228:SF25">
    <property type="entry name" value="F-BAR DOMAIN-CONTAINING PROTEIN"/>
    <property type="match status" value="1"/>
</dbReference>
<protein>
    <recommendedName>
        <fullName evidence="3">Rho-GAP domain-containing protein</fullName>
    </recommendedName>
</protein>
<dbReference type="Pfam" id="PF00620">
    <property type="entry name" value="RhoGAP"/>
    <property type="match status" value="1"/>
</dbReference>
<dbReference type="InterPro" id="IPR051025">
    <property type="entry name" value="RhoGAP"/>
</dbReference>
<dbReference type="SMART" id="SM00324">
    <property type="entry name" value="RhoGAP"/>
    <property type="match status" value="1"/>
</dbReference>
<dbReference type="GO" id="GO:0005096">
    <property type="term" value="F:GTPase activator activity"/>
    <property type="evidence" value="ECO:0007669"/>
    <property type="project" value="UniProtKB-KW"/>
</dbReference>
<keyword evidence="1" id="KW-0343">GTPase activation</keyword>
<evidence type="ECO:0000256" key="1">
    <source>
        <dbReference type="ARBA" id="ARBA00022468"/>
    </source>
</evidence>
<evidence type="ECO:0000259" key="3">
    <source>
        <dbReference type="PROSITE" id="PS50238"/>
    </source>
</evidence>
<organism evidence="4 5">
    <name type="scientific">Helicocarpus griseus UAMH5409</name>
    <dbReference type="NCBI Taxonomy" id="1447875"/>
    <lineage>
        <taxon>Eukaryota</taxon>
        <taxon>Fungi</taxon>
        <taxon>Dikarya</taxon>
        <taxon>Ascomycota</taxon>
        <taxon>Pezizomycotina</taxon>
        <taxon>Eurotiomycetes</taxon>
        <taxon>Eurotiomycetidae</taxon>
        <taxon>Onygenales</taxon>
        <taxon>Ajellomycetaceae</taxon>
        <taxon>Helicocarpus</taxon>
    </lineage>
</organism>
<sequence>MDPLSITAAVVGILGAAQKVTSGLNTFTRNTGAAPDLARSVLVEVTSTTAVLSQLQSLLLGTTIASKTGASLILVEQVIVVLTECVKTFSELEDTLGTSGDPAELRFIDKVKWGLKEPQINSIQQRLQSNKMNLTLMLTILQCKALEDAKAEADKLHDRIGEVLSANEALKNRLMGFDEPEIPPPAAAALNKSDDSSVSTTSDHTSRGPQATQQRGALRKRYGFAFEEELFSSRVYKKSVFSQSGTSLITAATRNTCSSVLSSLSISEVSNLSVLAVPIYANEISNSQRYIFGDFSSPPQANVVKNGSRIGSRIRKWSGFRNTSREKNKPADTPTVFGAPLDVCLRHAGLAISYIDDSGNGTIIGYIPVIVGKTGLFLKEKATEVENIFSISGSPTRVKLLEDIFNRPDRYGKGHDWSGYTAYDAASLLIRYLTRLPESLIPPSFYERFHEPLRNHQTISISDVMLDYYHPLANSYATLVQQLPDSNRRLLLYILDILCVFGSHSDTNKMTPRRLAIIFQPSILSPVQTNDGFIEESTYRSLSQAVVEFLIEIAADYLLAPAPVAAPTYATKLKLIRRPSTRPNTPSPASRMESTPKKSQLKVPFELDRPFRFDRAVVVEEAGLE</sequence>
<feature type="region of interest" description="Disordered" evidence="2">
    <location>
        <begin position="575"/>
        <end position="601"/>
    </location>
</feature>
<dbReference type="InterPro" id="IPR000198">
    <property type="entry name" value="RhoGAP_dom"/>
</dbReference>
<dbReference type="Gene3D" id="1.10.555.10">
    <property type="entry name" value="Rho GTPase activation protein"/>
    <property type="match status" value="1"/>
</dbReference>
<dbReference type="GO" id="GO:0007165">
    <property type="term" value="P:signal transduction"/>
    <property type="evidence" value="ECO:0007669"/>
    <property type="project" value="InterPro"/>
</dbReference>
<dbReference type="GO" id="GO:0005938">
    <property type="term" value="C:cell cortex"/>
    <property type="evidence" value="ECO:0007669"/>
    <property type="project" value="TreeGrafter"/>
</dbReference>
<comment type="caution">
    <text evidence="4">The sequence shown here is derived from an EMBL/GenBank/DDBJ whole genome shotgun (WGS) entry which is preliminary data.</text>
</comment>
<dbReference type="PANTHER" id="PTHR15228">
    <property type="entry name" value="SPERMATHECAL PHYSIOLOGY VARIANT"/>
    <property type="match status" value="1"/>
</dbReference>
<evidence type="ECO:0000256" key="2">
    <source>
        <dbReference type="SAM" id="MobiDB-lite"/>
    </source>
</evidence>
<dbReference type="SUPFAM" id="SSF48350">
    <property type="entry name" value="GTPase activation domain, GAP"/>
    <property type="match status" value="1"/>
</dbReference>
<dbReference type="STRING" id="1447875.A0A2B7Y7Q5"/>
<reference evidence="4 5" key="1">
    <citation type="submission" date="2017-10" db="EMBL/GenBank/DDBJ databases">
        <title>Comparative genomics in systemic dimorphic fungi from Ajellomycetaceae.</title>
        <authorList>
            <person name="Munoz J.F."/>
            <person name="Mcewen J.G."/>
            <person name="Clay O.K."/>
            <person name="Cuomo C.A."/>
        </authorList>
    </citation>
    <scope>NUCLEOTIDE SEQUENCE [LARGE SCALE GENOMIC DNA]</scope>
    <source>
        <strain evidence="4 5">UAMH5409</strain>
    </source>
</reference>
<dbReference type="AlphaFoldDB" id="A0A2B7Y7Q5"/>
<dbReference type="GO" id="GO:0060237">
    <property type="term" value="P:regulation of fungal-type cell wall organization"/>
    <property type="evidence" value="ECO:0007669"/>
    <property type="project" value="TreeGrafter"/>
</dbReference>
<gene>
    <name evidence="4" type="ORF">AJ79_01126</name>
</gene>
<accession>A0A2B7Y7Q5</accession>
<keyword evidence="5" id="KW-1185">Reference proteome</keyword>
<dbReference type="Proteomes" id="UP000223968">
    <property type="component" value="Unassembled WGS sequence"/>
</dbReference>
<evidence type="ECO:0000313" key="4">
    <source>
        <dbReference type="EMBL" id="PGH17526.1"/>
    </source>
</evidence>
<dbReference type="PROSITE" id="PS50238">
    <property type="entry name" value="RHOGAP"/>
    <property type="match status" value="1"/>
</dbReference>
<dbReference type="EMBL" id="PDNB01000010">
    <property type="protein sequence ID" value="PGH17526.1"/>
    <property type="molecule type" value="Genomic_DNA"/>
</dbReference>
<proteinExistence type="predicted"/>
<feature type="region of interest" description="Disordered" evidence="2">
    <location>
        <begin position="177"/>
        <end position="216"/>
    </location>
</feature>
<name>A0A2B7Y7Q5_9EURO</name>
<feature type="compositionally biased region" description="Low complexity" evidence="2">
    <location>
        <begin position="581"/>
        <end position="591"/>
    </location>
</feature>